<dbReference type="Gene3D" id="3.90.330.10">
    <property type="entry name" value="Nitrile hydratase alpha /Thiocyanate hydrolase gamma"/>
    <property type="match status" value="1"/>
</dbReference>
<dbReference type="RefSeq" id="WP_173942310.1">
    <property type="nucleotide sequence ID" value="NZ_CBCSCD010000003.1"/>
</dbReference>
<evidence type="ECO:0000313" key="2">
    <source>
        <dbReference type="Proteomes" id="UP000500806"/>
    </source>
</evidence>
<dbReference type="SUPFAM" id="SSF56209">
    <property type="entry name" value="Nitrile hydratase alpha chain"/>
    <property type="match status" value="1"/>
</dbReference>
<organism evidence="1 2">
    <name type="scientific">Polynucleobacter antarcticus</name>
    <dbReference type="NCBI Taxonomy" id="1743162"/>
    <lineage>
        <taxon>Bacteria</taxon>
        <taxon>Pseudomonadati</taxon>
        <taxon>Pseudomonadota</taxon>
        <taxon>Betaproteobacteria</taxon>
        <taxon>Burkholderiales</taxon>
        <taxon>Burkholderiaceae</taxon>
        <taxon>Polynucleobacter</taxon>
    </lineage>
</organism>
<dbReference type="GO" id="GO:0046914">
    <property type="term" value="F:transition metal ion binding"/>
    <property type="evidence" value="ECO:0007669"/>
    <property type="project" value="InterPro"/>
</dbReference>
<proteinExistence type="predicted"/>
<name>A0A6M9PQK4_9BURK</name>
<dbReference type="EMBL" id="CP028941">
    <property type="protein sequence ID" value="QKM62162.1"/>
    <property type="molecule type" value="Genomic_DNA"/>
</dbReference>
<dbReference type="AlphaFoldDB" id="A0A6M9PQK4"/>
<dbReference type="Proteomes" id="UP000500806">
    <property type="component" value="Chromosome"/>
</dbReference>
<gene>
    <name evidence="1" type="ORF">DCO16_03150</name>
</gene>
<keyword evidence="2" id="KW-1185">Reference proteome</keyword>
<reference evidence="1 2" key="1">
    <citation type="submission" date="2018-04" db="EMBL/GenBank/DDBJ databases">
        <title>Polynucleobacter sp. LimPoW16 genome.</title>
        <authorList>
            <person name="Hahn M.W."/>
        </authorList>
    </citation>
    <scope>NUCLEOTIDE SEQUENCE [LARGE SCALE GENOMIC DNA]</scope>
    <source>
        <strain evidence="1 2">LimPoW16</strain>
    </source>
</reference>
<dbReference type="KEGG" id="pani:DCO16_03150"/>
<protein>
    <submittedName>
        <fullName evidence="1">NHLP leader peptide family natural product</fullName>
    </submittedName>
</protein>
<dbReference type="InterPro" id="IPR036648">
    <property type="entry name" value="CN_Hdrase_a/SCN_Hdrase_g_sf"/>
</dbReference>
<sequence length="74" mass="8371">MFEADHYKHLIELCWKDDVFKNELISNPEKVLKAVGMHPPEGTVVRVVENTITTFTLVIPPQSGKYVIRSFGVG</sequence>
<dbReference type="GO" id="GO:0003824">
    <property type="term" value="F:catalytic activity"/>
    <property type="evidence" value="ECO:0007669"/>
    <property type="project" value="InterPro"/>
</dbReference>
<accession>A0A6M9PQK4</accession>
<evidence type="ECO:0000313" key="1">
    <source>
        <dbReference type="EMBL" id="QKM62162.1"/>
    </source>
</evidence>